<dbReference type="Gramene" id="AET2Gv20330400.1">
    <property type="protein sequence ID" value="AET2Gv20330400.1"/>
    <property type="gene ID" value="AET2Gv20330400"/>
</dbReference>
<evidence type="ECO:0000313" key="3">
    <source>
        <dbReference type="Proteomes" id="UP000015105"/>
    </source>
</evidence>
<dbReference type="Proteomes" id="UP000015105">
    <property type="component" value="Chromosome 2D"/>
</dbReference>
<feature type="compositionally biased region" description="Low complexity" evidence="1">
    <location>
        <begin position="244"/>
        <end position="258"/>
    </location>
</feature>
<reference evidence="2" key="5">
    <citation type="journal article" date="2021" name="G3 (Bethesda)">
        <title>Aegilops tauschii genome assembly Aet v5.0 features greater sequence contiguity and improved annotation.</title>
        <authorList>
            <person name="Wang L."/>
            <person name="Zhu T."/>
            <person name="Rodriguez J.C."/>
            <person name="Deal K.R."/>
            <person name="Dubcovsky J."/>
            <person name="McGuire P.E."/>
            <person name="Lux T."/>
            <person name="Spannagl M."/>
            <person name="Mayer K.F.X."/>
            <person name="Baldrich P."/>
            <person name="Meyers B.C."/>
            <person name="Huo N."/>
            <person name="Gu Y.Q."/>
            <person name="Zhou H."/>
            <person name="Devos K.M."/>
            <person name="Bennetzen J.L."/>
            <person name="Unver T."/>
            <person name="Budak H."/>
            <person name="Gulick P.J."/>
            <person name="Galiba G."/>
            <person name="Kalapos B."/>
            <person name="Nelson D.R."/>
            <person name="Li P."/>
            <person name="You F.M."/>
            <person name="Luo M.C."/>
            <person name="Dvorak J."/>
        </authorList>
    </citation>
    <scope>NUCLEOTIDE SEQUENCE [LARGE SCALE GENOMIC DNA]</scope>
    <source>
        <strain evidence="2">cv. AL8/78</strain>
    </source>
</reference>
<name>A0A453B153_AEGTS</name>
<evidence type="ECO:0000313" key="2">
    <source>
        <dbReference type="EnsemblPlants" id="AET2Gv20330400.1"/>
    </source>
</evidence>
<reference evidence="3" key="2">
    <citation type="journal article" date="2017" name="Nat. Plants">
        <title>The Aegilops tauschii genome reveals multiple impacts of transposons.</title>
        <authorList>
            <person name="Zhao G."/>
            <person name="Zou C."/>
            <person name="Li K."/>
            <person name="Wang K."/>
            <person name="Li T."/>
            <person name="Gao L."/>
            <person name="Zhang X."/>
            <person name="Wang H."/>
            <person name="Yang Z."/>
            <person name="Liu X."/>
            <person name="Jiang W."/>
            <person name="Mao L."/>
            <person name="Kong X."/>
            <person name="Jiao Y."/>
            <person name="Jia J."/>
        </authorList>
    </citation>
    <scope>NUCLEOTIDE SEQUENCE [LARGE SCALE GENOMIC DNA]</scope>
    <source>
        <strain evidence="3">cv. AL8/78</strain>
    </source>
</reference>
<feature type="compositionally biased region" description="Basic and acidic residues" evidence="1">
    <location>
        <begin position="16"/>
        <end position="28"/>
    </location>
</feature>
<reference evidence="2" key="4">
    <citation type="submission" date="2019-03" db="UniProtKB">
        <authorList>
            <consortium name="EnsemblPlants"/>
        </authorList>
    </citation>
    <scope>IDENTIFICATION</scope>
</reference>
<keyword evidence="3" id="KW-1185">Reference proteome</keyword>
<protein>
    <submittedName>
        <fullName evidence="2">Uncharacterized protein</fullName>
    </submittedName>
</protein>
<dbReference type="AlphaFoldDB" id="A0A453B153"/>
<sequence>PSVRILPSSSSLPARPPEHQWEERDRLRGRARRGRGFLEGSTPRPQVFCFPRNCRRLPPNLAAAPGRCSARASERAMDFDFDCAAASPGGQWMGETASRRRQRRLSSSSLRAYLTPAFDAVAAAGQGGISPSSYSSGGLELGFDASLLRLRRTCFSANAELDSRRLLYSPQSPPPPQQARPRPMYAVADHEAAYLYAPKRQAGGLTGAPGFPELKQTFSNFRSPDGAVILGNRPDLLSTPKPGSTTPSAQATSAAAQPTEEEEDLIAEALYGRSGRRRLPIFREICPE</sequence>
<accession>A0A453B153</accession>
<feature type="compositionally biased region" description="Low complexity" evidence="1">
    <location>
        <begin position="1"/>
        <end position="13"/>
    </location>
</feature>
<reference evidence="2" key="3">
    <citation type="journal article" date="2017" name="Nature">
        <title>Genome sequence of the progenitor of the wheat D genome Aegilops tauschii.</title>
        <authorList>
            <person name="Luo M.C."/>
            <person name="Gu Y.Q."/>
            <person name="Puiu D."/>
            <person name="Wang H."/>
            <person name="Twardziok S.O."/>
            <person name="Deal K.R."/>
            <person name="Huo N."/>
            <person name="Zhu T."/>
            <person name="Wang L."/>
            <person name="Wang Y."/>
            <person name="McGuire P.E."/>
            <person name="Liu S."/>
            <person name="Long H."/>
            <person name="Ramasamy R.K."/>
            <person name="Rodriguez J.C."/>
            <person name="Van S.L."/>
            <person name="Yuan L."/>
            <person name="Wang Z."/>
            <person name="Xia Z."/>
            <person name="Xiao L."/>
            <person name="Anderson O.D."/>
            <person name="Ouyang S."/>
            <person name="Liang Y."/>
            <person name="Zimin A.V."/>
            <person name="Pertea G."/>
            <person name="Qi P."/>
            <person name="Bennetzen J.L."/>
            <person name="Dai X."/>
            <person name="Dawson M.W."/>
            <person name="Muller H.G."/>
            <person name="Kugler K."/>
            <person name="Rivarola-Duarte L."/>
            <person name="Spannagl M."/>
            <person name="Mayer K.F.X."/>
            <person name="Lu F.H."/>
            <person name="Bevan M.W."/>
            <person name="Leroy P."/>
            <person name="Li P."/>
            <person name="You F.M."/>
            <person name="Sun Q."/>
            <person name="Liu Z."/>
            <person name="Lyons E."/>
            <person name="Wicker T."/>
            <person name="Salzberg S.L."/>
            <person name="Devos K.M."/>
            <person name="Dvorak J."/>
        </authorList>
    </citation>
    <scope>NUCLEOTIDE SEQUENCE [LARGE SCALE GENOMIC DNA]</scope>
    <source>
        <strain evidence="2">cv. AL8/78</strain>
    </source>
</reference>
<evidence type="ECO:0000256" key="1">
    <source>
        <dbReference type="SAM" id="MobiDB-lite"/>
    </source>
</evidence>
<reference evidence="3" key="1">
    <citation type="journal article" date="2014" name="Science">
        <title>Ancient hybridizations among the ancestral genomes of bread wheat.</title>
        <authorList>
            <consortium name="International Wheat Genome Sequencing Consortium,"/>
            <person name="Marcussen T."/>
            <person name="Sandve S.R."/>
            <person name="Heier L."/>
            <person name="Spannagl M."/>
            <person name="Pfeifer M."/>
            <person name="Jakobsen K.S."/>
            <person name="Wulff B.B."/>
            <person name="Steuernagel B."/>
            <person name="Mayer K.F."/>
            <person name="Olsen O.A."/>
        </authorList>
    </citation>
    <scope>NUCLEOTIDE SEQUENCE [LARGE SCALE GENOMIC DNA]</scope>
    <source>
        <strain evidence="3">cv. AL8/78</strain>
    </source>
</reference>
<proteinExistence type="predicted"/>
<organism evidence="2 3">
    <name type="scientific">Aegilops tauschii subsp. strangulata</name>
    <name type="common">Goatgrass</name>
    <dbReference type="NCBI Taxonomy" id="200361"/>
    <lineage>
        <taxon>Eukaryota</taxon>
        <taxon>Viridiplantae</taxon>
        <taxon>Streptophyta</taxon>
        <taxon>Embryophyta</taxon>
        <taxon>Tracheophyta</taxon>
        <taxon>Spermatophyta</taxon>
        <taxon>Magnoliopsida</taxon>
        <taxon>Liliopsida</taxon>
        <taxon>Poales</taxon>
        <taxon>Poaceae</taxon>
        <taxon>BOP clade</taxon>
        <taxon>Pooideae</taxon>
        <taxon>Triticodae</taxon>
        <taxon>Triticeae</taxon>
        <taxon>Triticinae</taxon>
        <taxon>Aegilops</taxon>
    </lineage>
</organism>
<feature type="region of interest" description="Disordered" evidence="1">
    <location>
        <begin position="1"/>
        <end position="39"/>
    </location>
</feature>
<feature type="region of interest" description="Disordered" evidence="1">
    <location>
        <begin position="232"/>
        <end position="262"/>
    </location>
</feature>
<dbReference type="EnsemblPlants" id="AET2Gv20330400.1">
    <property type="protein sequence ID" value="AET2Gv20330400.1"/>
    <property type="gene ID" value="AET2Gv20330400"/>
</dbReference>